<keyword evidence="7" id="KW-1185">Reference proteome</keyword>
<feature type="coiled-coil region" evidence="2">
    <location>
        <begin position="221"/>
        <end position="265"/>
    </location>
</feature>
<dbReference type="Pfam" id="PF25994">
    <property type="entry name" value="HH_AprE"/>
    <property type="match status" value="1"/>
</dbReference>
<reference evidence="6 7" key="1">
    <citation type="submission" date="2014-03" db="EMBL/GenBank/DDBJ databases">
        <title>The draft genome sequence of Thioclava dalianensis DLFJ1-1.</title>
        <authorList>
            <person name="Lai Q."/>
            <person name="Shao Z."/>
        </authorList>
    </citation>
    <scope>NUCLEOTIDE SEQUENCE [LARGE SCALE GENOMIC DNA]</scope>
    <source>
        <strain evidence="6 7">DLFJ1-1</strain>
    </source>
</reference>
<dbReference type="PANTHER" id="PTHR33619:SF3">
    <property type="entry name" value="POLYSACCHARIDE EXPORT PROTEIN GFCE-RELATED"/>
    <property type="match status" value="1"/>
</dbReference>
<dbReference type="Gene3D" id="3.30.1950.10">
    <property type="entry name" value="wza like domain"/>
    <property type="match status" value="1"/>
</dbReference>
<proteinExistence type="predicted"/>
<evidence type="ECO:0000256" key="3">
    <source>
        <dbReference type="SAM" id="SignalP"/>
    </source>
</evidence>
<dbReference type="Proteomes" id="UP000027725">
    <property type="component" value="Unassembled WGS sequence"/>
</dbReference>
<evidence type="ECO:0000313" key="6">
    <source>
        <dbReference type="EMBL" id="KEP71458.1"/>
    </source>
</evidence>
<feature type="domain" description="Polysaccharide export protein N-terminal" evidence="4">
    <location>
        <begin position="21"/>
        <end position="103"/>
    </location>
</feature>
<keyword evidence="1 3" id="KW-0732">Signal</keyword>
<organism evidence="6 7">
    <name type="scientific">Thioclava dalianensis</name>
    <dbReference type="NCBI Taxonomy" id="1185766"/>
    <lineage>
        <taxon>Bacteria</taxon>
        <taxon>Pseudomonadati</taxon>
        <taxon>Pseudomonadota</taxon>
        <taxon>Alphaproteobacteria</taxon>
        <taxon>Rhodobacterales</taxon>
        <taxon>Paracoccaceae</taxon>
        <taxon>Thioclava</taxon>
    </lineage>
</organism>
<dbReference type="InterPro" id="IPR058781">
    <property type="entry name" value="HH_AprE-like"/>
</dbReference>
<evidence type="ECO:0000256" key="2">
    <source>
        <dbReference type="SAM" id="Coils"/>
    </source>
</evidence>
<gene>
    <name evidence="6" type="ORF">DL1_07315</name>
</gene>
<dbReference type="AlphaFoldDB" id="A0A074TR63"/>
<dbReference type="OrthoDB" id="197007at2"/>
<name>A0A074TR63_9RHOB</name>
<protein>
    <recommendedName>
        <fullName evidence="8">Sugar ABC transporter substrate-binding protein</fullName>
    </recommendedName>
</protein>
<dbReference type="PANTHER" id="PTHR33619">
    <property type="entry name" value="POLYSACCHARIDE EXPORT PROTEIN GFCE-RELATED"/>
    <property type="match status" value="1"/>
</dbReference>
<feature type="signal peptide" evidence="3">
    <location>
        <begin position="1"/>
        <end position="20"/>
    </location>
</feature>
<feature type="domain" description="AprE-like long alpha-helical hairpin" evidence="5">
    <location>
        <begin position="158"/>
        <end position="337"/>
    </location>
</feature>
<comment type="caution">
    <text evidence="6">The sequence shown here is derived from an EMBL/GenBank/DDBJ whole genome shotgun (WGS) entry which is preliminary data.</text>
</comment>
<evidence type="ECO:0000313" key="7">
    <source>
        <dbReference type="Proteomes" id="UP000027725"/>
    </source>
</evidence>
<evidence type="ECO:0008006" key="8">
    <source>
        <dbReference type="Google" id="ProtNLM"/>
    </source>
</evidence>
<dbReference type="GO" id="GO:0015159">
    <property type="term" value="F:polysaccharide transmembrane transporter activity"/>
    <property type="evidence" value="ECO:0007669"/>
    <property type="project" value="InterPro"/>
</dbReference>
<evidence type="ECO:0000256" key="1">
    <source>
        <dbReference type="ARBA" id="ARBA00022729"/>
    </source>
</evidence>
<dbReference type="RefSeq" id="WP_038062033.1">
    <property type="nucleotide sequence ID" value="NZ_FOVB01000001.1"/>
</dbReference>
<dbReference type="eggNOG" id="COG1596">
    <property type="taxonomic scope" value="Bacteria"/>
</dbReference>
<dbReference type="STRING" id="1185766.SAMN05216224_101309"/>
<dbReference type="EMBL" id="JHEH01000002">
    <property type="protein sequence ID" value="KEP71458.1"/>
    <property type="molecule type" value="Genomic_DNA"/>
</dbReference>
<accession>A0A074TR63</accession>
<evidence type="ECO:0000259" key="4">
    <source>
        <dbReference type="Pfam" id="PF02563"/>
    </source>
</evidence>
<sequence length="395" mass="42332">MKHLCLALLASVLFAGSALSATIAPEDQLTISIVDWDSTTGRVQPWQSMPTAFSVDTDGEISVPFLGLMPVAGMSPDALGQTIATGLLRQLALATPPSVTVTISQRPPVLVTGLVRDSGPQVYQDGLTARMAMAMAGGVPLSGLSASDPMRTQAQAVADLKGLRQSEDELAMRVARLQAERTGAETIEFPPLLLSGAHGTMLQTQETNLLQLHQEQTKRSLTLIAGRINNLNSEIDSLNKKSEVLEEQRTLAQKQQDAMTQLADRGLAVNSRQFDAQRALSLIETQSLDVQTSILRAKQDLAKAEADRLEAVEGRSADLLGQLQTAQAKLADTQTKRVLQEQLVAMLGAAQDPDAYVHVTLRRRGEAKPIEADLDTVLKPGDILTIGLDPKQVAG</sequence>
<keyword evidence="2" id="KW-0175">Coiled coil</keyword>
<dbReference type="Pfam" id="PF02563">
    <property type="entry name" value="Poly_export"/>
    <property type="match status" value="1"/>
</dbReference>
<dbReference type="InterPro" id="IPR049712">
    <property type="entry name" value="Poly_export"/>
</dbReference>
<feature type="chain" id="PRO_5001700115" description="Sugar ABC transporter substrate-binding protein" evidence="3">
    <location>
        <begin position="21"/>
        <end position="395"/>
    </location>
</feature>
<evidence type="ECO:0000259" key="5">
    <source>
        <dbReference type="Pfam" id="PF25994"/>
    </source>
</evidence>
<dbReference type="InterPro" id="IPR003715">
    <property type="entry name" value="Poly_export_N"/>
</dbReference>